<accession>A0ACC1PNW6</accession>
<sequence length="221" mass="25011">MVYLICNPIRAWADRNSTHRDPSQLAWPLSESGVHKKLSTMGSNGTVMVCKSLPSIAFAGPDEHTRMYRIKHRRHRPLLPQLLIHNGPHESSHIWATYKAKTLHEASVEIPCLSTGTTSHGRVKVHRSSDGSRNKYVFTMTIRGREETFGWRRSRNTGVRDLGLSQRGYKLVRLTEGTYSSSSDAGPRTSDRMQVVAWAARSLCELPRRMVLSYFTSFGDD</sequence>
<gene>
    <name evidence="1" type="ORF">NUW58_g561</name>
</gene>
<comment type="caution">
    <text evidence="1">The sequence shown here is derived from an EMBL/GenBank/DDBJ whole genome shotgun (WGS) entry which is preliminary data.</text>
</comment>
<name>A0ACC1PNW6_9PEZI</name>
<reference evidence="1" key="1">
    <citation type="submission" date="2022-10" db="EMBL/GenBank/DDBJ databases">
        <title>Genome Sequence of Xylaria curta.</title>
        <authorList>
            <person name="Buettner E."/>
        </authorList>
    </citation>
    <scope>NUCLEOTIDE SEQUENCE</scope>
    <source>
        <strain evidence="1">Babe10</strain>
    </source>
</reference>
<dbReference type="Proteomes" id="UP001143856">
    <property type="component" value="Unassembled WGS sequence"/>
</dbReference>
<evidence type="ECO:0000313" key="1">
    <source>
        <dbReference type="EMBL" id="KAJ2997713.1"/>
    </source>
</evidence>
<protein>
    <submittedName>
        <fullName evidence="1">Uncharacterized protein</fullName>
    </submittedName>
</protein>
<keyword evidence="2" id="KW-1185">Reference proteome</keyword>
<evidence type="ECO:0000313" key="2">
    <source>
        <dbReference type="Proteomes" id="UP001143856"/>
    </source>
</evidence>
<organism evidence="1 2">
    <name type="scientific">Xylaria curta</name>
    <dbReference type="NCBI Taxonomy" id="42375"/>
    <lineage>
        <taxon>Eukaryota</taxon>
        <taxon>Fungi</taxon>
        <taxon>Dikarya</taxon>
        <taxon>Ascomycota</taxon>
        <taxon>Pezizomycotina</taxon>
        <taxon>Sordariomycetes</taxon>
        <taxon>Xylariomycetidae</taxon>
        <taxon>Xylariales</taxon>
        <taxon>Xylariaceae</taxon>
        <taxon>Xylaria</taxon>
    </lineage>
</organism>
<proteinExistence type="predicted"/>
<dbReference type="EMBL" id="JAPDGR010000049">
    <property type="protein sequence ID" value="KAJ2997713.1"/>
    <property type="molecule type" value="Genomic_DNA"/>
</dbReference>